<gene>
    <name evidence="3" type="ORF">AB1Y20_003388</name>
</gene>
<comment type="caution">
    <text evidence="3">The sequence shown here is derived from an EMBL/GenBank/DDBJ whole genome shotgun (WGS) entry which is preliminary data.</text>
</comment>
<evidence type="ECO:0000256" key="1">
    <source>
        <dbReference type="SAM" id="MobiDB-lite"/>
    </source>
</evidence>
<reference evidence="3 4" key="1">
    <citation type="journal article" date="2024" name="Science">
        <title>Giant polyketide synthase enzymes in the biosynthesis of giant marine polyether toxins.</title>
        <authorList>
            <person name="Fallon T.R."/>
            <person name="Shende V.V."/>
            <person name="Wierzbicki I.H."/>
            <person name="Pendleton A.L."/>
            <person name="Watervoot N.F."/>
            <person name="Auber R.P."/>
            <person name="Gonzalez D.J."/>
            <person name="Wisecaver J.H."/>
            <person name="Moore B.S."/>
        </authorList>
    </citation>
    <scope>NUCLEOTIDE SEQUENCE [LARGE SCALE GENOMIC DNA]</scope>
    <source>
        <strain evidence="3 4">12B1</strain>
    </source>
</reference>
<evidence type="ECO:0000313" key="3">
    <source>
        <dbReference type="EMBL" id="KAL1519124.1"/>
    </source>
</evidence>
<dbReference type="InterPro" id="IPR023631">
    <property type="entry name" value="Amidase_dom"/>
</dbReference>
<feature type="region of interest" description="Disordered" evidence="1">
    <location>
        <begin position="527"/>
        <end position="547"/>
    </location>
</feature>
<feature type="domain" description="Amidase" evidence="2">
    <location>
        <begin position="59"/>
        <end position="513"/>
    </location>
</feature>
<organism evidence="3 4">
    <name type="scientific">Prymnesium parvum</name>
    <name type="common">Toxic golden alga</name>
    <dbReference type="NCBI Taxonomy" id="97485"/>
    <lineage>
        <taxon>Eukaryota</taxon>
        <taxon>Haptista</taxon>
        <taxon>Haptophyta</taxon>
        <taxon>Prymnesiophyceae</taxon>
        <taxon>Prymnesiales</taxon>
        <taxon>Prymnesiaceae</taxon>
        <taxon>Prymnesium</taxon>
    </lineage>
</organism>
<dbReference type="EMBL" id="JBGBPQ010000010">
    <property type="protein sequence ID" value="KAL1519124.1"/>
    <property type="molecule type" value="Genomic_DNA"/>
</dbReference>
<dbReference type="Pfam" id="PF01425">
    <property type="entry name" value="Amidase"/>
    <property type="match status" value="1"/>
</dbReference>
<dbReference type="PANTHER" id="PTHR43372">
    <property type="entry name" value="FATTY-ACID AMIDE HYDROLASE"/>
    <property type="match status" value="1"/>
</dbReference>
<proteinExistence type="predicted"/>
<feature type="compositionally biased region" description="Pro residues" evidence="1">
    <location>
        <begin position="531"/>
        <end position="544"/>
    </location>
</feature>
<sequence>MPLSNSAKAAAAASVAALVALVLRYRRLYYIRHHTEWWRLSAVEVVAALRAGQVTPRILVEQALARIHQTNGQTHAIVTVCAERALACADEVGGAGSRAPLYGLPVAIKDNQRLKGVRCTSGTPKNALCIPEASDPPVAALEAGGAIIIGTTNLPEAAGGSHTFGPLFPTASNPFDLGLTVGGSSGGSAAALATGTVWLASGTDLGGSLRNPPAYNGVVGIRPVPGRVGTSPAVATHWRGRWGIGLHSVSGPMGRTVADAALMLDVMSTSCGVGWEPSAVPTPPPPPEGGFLGCVQAALSNSAEGVALTPKTIAWSADLGGVMRGVQPEIIEGVRRAAQMLAEATGATVEEATPAGLERSESVFRTLRYSRMLDNVAGGPGPAAKQWAKDWMPLTKPEAVAEIIQATQSGFASRVAEAEHARQAIEGSWLEFMSRYDVVLLPSTSLLPFPKDLRYPWKIGEVEFDDFIGWMLPCSAISILPLPCCSVPIGLSADGLPLAVQMVGQPNGEGALLAAAALLERAVAASNNPSPKVPIDPTPSPKPPRGTCCSGPYTVEEAASHHRVPVTGSPDVVVEYLKSVGFQGMIT</sequence>
<keyword evidence="4" id="KW-1185">Reference proteome</keyword>
<name>A0AB34JBQ0_PRYPA</name>
<dbReference type="AlphaFoldDB" id="A0AB34JBQ0"/>
<dbReference type="InterPro" id="IPR052739">
    <property type="entry name" value="FAAH2"/>
</dbReference>
<protein>
    <recommendedName>
        <fullName evidence="2">Amidase domain-containing protein</fullName>
    </recommendedName>
</protein>
<evidence type="ECO:0000259" key="2">
    <source>
        <dbReference type="Pfam" id="PF01425"/>
    </source>
</evidence>
<dbReference type="GO" id="GO:0012505">
    <property type="term" value="C:endomembrane system"/>
    <property type="evidence" value="ECO:0007669"/>
    <property type="project" value="TreeGrafter"/>
</dbReference>
<dbReference type="Proteomes" id="UP001515480">
    <property type="component" value="Unassembled WGS sequence"/>
</dbReference>
<dbReference type="PANTHER" id="PTHR43372:SF4">
    <property type="entry name" value="FATTY-ACID AMIDE HYDROLASE 2"/>
    <property type="match status" value="1"/>
</dbReference>
<dbReference type="Gene3D" id="3.90.1300.10">
    <property type="entry name" value="Amidase signature (AS) domain"/>
    <property type="match status" value="1"/>
</dbReference>
<dbReference type="SUPFAM" id="SSF75304">
    <property type="entry name" value="Amidase signature (AS) enzymes"/>
    <property type="match status" value="1"/>
</dbReference>
<dbReference type="InterPro" id="IPR036928">
    <property type="entry name" value="AS_sf"/>
</dbReference>
<evidence type="ECO:0000313" key="4">
    <source>
        <dbReference type="Proteomes" id="UP001515480"/>
    </source>
</evidence>
<accession>A0AB34JBQ0</accession>